<feature type="transmembrane region" description="Helical" evidence="6">
    <location>
        <begin position="80"/>
        <end position="99"/>
    </location>
</feature>
<keyword evidence="2" id="KW-0813">Transport</keyword>
<dbReference type="RefSeq" id="WP_183771804.1">
    <property type="nucleotide sequence ID" value="NZ_JACIDK010000002.1"/>
</dbReference>
<protein>
    <submittedName>
        <fullName evidence="8">MFS family permease</fullName>
    </submittedName>
</protein>
<comment type="caution">
    <text evidence="8">The sequence shown here is derived from an EMBL/GenBank/DDBJ whole genome shotgun (WGS) entry which is preliminary data.</text>
</comment>
<evidence type="ECO:0000259" key="7">
    <source>
        <dbReference type="PROSITE" id="PS50850"/>
    </source>
</evidence>
<dbReference type="InterPro" id="IPR001958">
    <property type="entry name" value="Tet-R_TetA/multi-R_MdtG-like"/>
</dbReference>
<feature type="transmembrane region" description="Helical" evidence="6">
    <location>
        <begin position="105"/>
        <end position="126"/>
    </location>
</feature>
<organism evidence="8 9">
    <name type="scientific">Phenylobacterium haematophilum</name>
    <dbReference type="NCBI Taxonomy" id="98513"/>
    <lineage>
        <taxon>Bacteria</taxon>
        <taxon>Pseudomonadati</taxon>
        <taxon>Pseudomonadota</taxon>
        <taxon>Alphaproteobacteria</taxon>
        <taxon>Caulobacterales</taxon>
        <taxon>Caulobacteraceae</taxon>
        <taxon>Phenylobacterium</taxon>
    </lineage>
</organism>
<comment type="subcellular location">
    <subcellularLocation>
        <location evidence="1">Membrane</location>
        <topology evidence="1">Multi-pass membrane protein</topology>
    </subcellularLocation>
</comment>
<reference evidence="8 9" key="1">
    <citation type="submission" date="2020-08" db="EMBL/GenBank/DDBJ databases">
        <title>Genomic Encyclopedia of Type Strains, Phase IV (KMG-IV): sequencing the most valuable type-strain genomes for metagenomic binning, comparative biology and taxonomic classification.</title>
        <authorList>
            <person name="Goeker M."/>
        </authorList>
    </citation>
    <scope>NUCLEOTIDE SEQUENCE [LARGE SCALE GENOMIC DNA]</scope>
    <source>
        <strain evidence="8 9">DSM 21793</strain>
    </source>
</reference>
<evidence type="ECO:0000313" key="9">
    <source>
        <dbReference type="Proteomes" id="UP000530564"/>
    </source>
</evidence>
<feature type="transmembrane region" description="Helical" evidence="6">
    <location>
        <begin position="285"/>
        <end position="303"/>
    </location>
</feature>
<evidence type="ECO:0000256" key="6">
    <source>
        <dbReference type="SAM" id="Phobius"/>
    </source>
</evidence>
<evidence type="ECO:0000256" key="2">
    <source>
        <dbReference type="ARBA" id="ARBA00022448"/>
    </source>
</evidence>
<feature type="transmembrane region" description="Helical" evidence="6">
    <location>
        <begin position="353"/>
        <end position="370"/>
    </location>
</feature>
<dbReference type="Pfam" id="PF07690">
    <property type="entry name" value="MFS_1"/>
    <property type="match status" value="1"/>
</dbReference>
<dbReference type="InterPro" id="IPR036259">
    <property type="entry name" value="MFS_trans_sf"/>
</dbReference>
<dbReference type="Gene3D" id="1.20.1250.20">
    <property type="entry name" value="MFS general substrate transporter like domains"/>
    <property type="match status" value="1"/>
</dbReference>
<feature type="transmembrane region" description="Helical" evidence="6">
    <location>
        <begin position="309"/>
        <end position="332"/>
    </location>
</feature>
<keyword evidence="9" id="KW-1185">Reference proteome</keyword>
<dbReference type="PANTHER" id="PTHR23504:SF15">
    <property type="entry name" value="MAJOR FACILITATOR SUPERFAMILY (MFS) PROFILE DOMAIN-CONTAINING PROTEIN"/>
    <property type="match status" value="1"/>
</dbReference>
<feature type="transmembrane region" description="Helical" evidence="6">
    <location>
        <begin position="171"/>
        <end position="191"/>
    </location>
</feature>
<feature type="transmembrane region" description="Helical" evidence="6">
    <location>
        <begin position="212"/>
        <end position="236"/>
    </location>
</feature>
<feature type="transmembrane region" description="Helical" evidence="6">
    <location>
        <begin position="256"/>
        <end position="278"/>
    </location>
</feature>
<keyword evidence="5 6" id="KW-0472">Membrane</keyword>
<evidence type="ECO:0000256" key="4">
    <source>
        <dbReference type="ARBA" id="ARBA00022989"/>
    </source>
</evidence>
<dbReference type="PROSITE" id="PS50850">
    <property type="entry name" value="MFS"/>
    <property type="match status" value="1"/>
</dbReference>
<keyword evidence="3 6" id="KW-0812">Transmembrane</keyword>
<dbReference type="GO" id="GO:0016020">
    <property type="term" value="C:membrane"/>
    <property type="evidence" value="ECO:0007669"/>
    <property type="project" value="UniProtKB-SubCell"/>
</dbReference>
<dbReference type="SUPFAM" id="SSF103473">
    <property type="entry name" value="MFS general substrate transporter"/>
    <property type="match status" value="1"/>
</dbReference>
<dbReference type="GO" id="GO:0022857">
    <property type="term" value="F:transmembrane transporter activity"/>
    <property type="evidence" value="ECO:0007669"/>
    <property type="project" value="InterPro"/>
</dbReference>
<dbReference type="EMBL" id="JACIDK010000002">
    <property type="protein sequence ID" value="MBB3891168.1"/>
    <property type="molecule type" value="Genomic_DNA"/>
</dbReference>
<dbReference type="PANTHER" id="PTHR23504">
    <property type="entry name" value="MAJOR FACILITATOR SUPERFAMILY DOMAIN-CONTAINING PROTEIN 10"/>
    <property type="match status" value="1"/>
</dbReference>
<gene>
    <name evidence="8" type="ORF">GGQ61_001885</name>
</gene>
<dbReference type="InterPro" id="IPR011701">
    <property type="entry name" value="MFS"/>
</dbReference>
<feature type="transmembrane region" description="Helical" evidence="6">
    <location>
        <begin position="138"/>
        <end position="159"/>
    </location>
</feature>
<feature type="transmembrane region" description="Helical" evidence="6">
    <location>
        <begin position="376"/>
        <end position="394"/>
    </location>
</feature>
<feature type="transmembrane region" description="Helical" evidence="6">
    <location>
        <begin position="48"/>
        <end position="68"/>
    </location>
</feature>
<dbReference type="PRINTS" id="PR01035">
    <property type="entry name" value="TCRTETA"/>
</dbReference>
<proteinExistence type="predicted"/>
<name>A0A839ZYF9_9CAUL</name>
<dbReference type="InterPro" id="IPR020846">
    <property type="entry name" value="MFS_dom"/>
</dbReference>
<evidence type="ECO:0000256" key="1">
    <source>
        <dbReference type="ARBA" id="ARBA00004141"/>
    </source>
</evidence>
<dbReference type="Proteomes" id="UP000530564">
    <property type="component" value="Unassembled WGS sequence"/>
</dbReference>
<dbReference type="CDD" id="cd17330">
    <property type="entry name" value="MFS_SLC46_TetA_like"/>
    <property type="match status" value="1"/>
</dbReference>
<feature type="domain" description="Major facilitator superfamily (MFS) profile" evidence="7">
    <location>
        <begin position="14"/>
        <end position="398"/>
    </location>
</feature>
<keyword evidence="4 6" id="KW-1133">Transmembrane helix</keyword>
<dbReference type="AlphaFoldDB" id="A0A839ZYF9"/>
<feature type="transmembrane region" description="Helical" evidence="6">
    <location>
        <begin position="12"/>
        <end position="36"/>
    </location>
</feature>
<accession>A0A839ZYF9</accession>
<evidence type="ECO:0000256" key="5">
    <source>
        <dbReference type="ARBA" id="ARBA00023136"/>
    </source>
</evidence>
<sequence>MTPPPVSRGEETRALLVLLSVIFLNIAGFGLVIPLLPFFGKSLDAPAWQIAILFSAFSFGQFLGEPFWGRMSDRVGRRPVLMITIAGGALAYVALAFAPNIWLAFLARFVGGVLSGNISTLQGALADITRPEERAAKMGLMGSAFSLGFMVGPALGGLLAHPELGPLGFHIPLFAAAGFGLLSALAVLAFVRESRPEPRQGRQPNRLEVLRVSLADPIILRVMLISFVVISGFAGIEATYGLWTEHRFGWGPREIGFAFMGIGVLGAFCQAVLTGMLVRRHGETTVLTAGLAAMWIGMLFQFLSPNWPVAMVGFAFVCFGQSICFPCLTALISQAAPPERQGETLGLNMSNMALARIGGPIFAGQLFSLVDPGAAFVVTAILIVPAVVMALQILKRMPRPA</sequence>
<evidence type="ECO:0000256" key="3">
    <source>
        <dbReference type="ARBA" id="ARBA00022692"/>
    </source>
</evidence>
<evidence type="ECO:0000313" key="8">
    <source>
        <dbReference type="EMBL" id="MBB3891168.1"/>
    </source>
</evidence>